<accession>A0A7J6HPH3</accession>
<reference evidence="2 3" key="1">
    <citation type="journal article" date="2020" name="bioRxiv">
        <title>Sequence and annotation of 42 cannabis genomes reveals extensive copy number variation in cannabinoid synthesis and pathogen resistance genes.</title>
        <authorList>
            <person name="Mckernan K.J."/>
            <person name="Helbert Y."/>
            <person name="Kane L.T."/>
            <person name="Ebling H."/>
            <person name="Zhang L."/>
            <person name="Liu B."/>
            <person name="Eaton Z."/>
            <person name="Mclaughlin S."/>
            <person name="Kingan S."/>
            <person name="Baybayan P."/>
            <person name="Concepcion G."/>
            <person name="Jordan M."/>
            <person name="Riva A."/>
            <person name="Barbazuk W."/>
            <person name="Harkins T."/>
        </authorList>
    </citation>
    <scope>NUCLEOTIDE SEQUENCE [LARGE SCALE GENOMIC DNA]</scope>
    <source>
        <strain evidence="3">cv. Jamaican Lion 4</strain>
        <tissue evidence="2">Leaf</tissue>
    </source>
</reference>
<dbReference type="AlphaFoldDB" id="A0A7J6HPH3"/>
<evidence type="ECO:0000313" key="2">
    <source>
        <dbReference type="EMBL" id="KAF4396628.1"/>
    </source>
</evidence>
<keyword evidence="3" id="KW-1185">Reference proteome</keyword>
<name>A0A7J6HPH3_CANSA</name>
<gene>
    <name evidence="2" type="ORF">G4B88_028942</name>
</gene>
<feature type="region of interest" description="Disordered" evidence="1">
    <location>
        <begin position="14"/>
        <end position="33"/>
    </location>
</feature>
<comment type="caution">
    <text evidence="2">The sequence shown here is derived from an EMBL/GenBank/DDBJ whole genome shotgun (WGS) entry which is preliminary data.</text>
</comment>
<organism evidence="2 3">
    <name type="scientific">Cannabis sativa</name>
    <name type="common">Hemp</name>
    <name type="synonym">Marijuana</name>
    <dbReference type="NCBI Taxonomy" id="3483"/>
    <lineage>
        <taxon>Eukaryota</taxon>
        <taxon>Viridiplantae</taxon>
        <taxon>Streptophyta</taxon>
        <taxon>Embryophyta</taxon>
        <taxon>Tracheophyta</taxon>
        <taxon>Spermatophyta</taxon>
        <taxon>Magnoliopsida</taxon>
        <taxon>eudicotyledons</taxon>
        <taxon>Gunneridae</taxon>
        <taxon>Pentapetalae</taxon>
        <taxon>rosids</taxon>
        <taxon>fabids</taxon>
        <taxon>Rosales</taxon>
        <taxon>Cannabaceae</taxon>
        <taxon>Cannabis</taxon>
    </lineage>
</organism>
<dbReference type="Proteomes" id="UP000583929">
    <property type="component" value="Unassembled WGS sequence"/>
</dbReference>
<proteinExistence type="predicted"/>
<sequence length="135" mass="14480">MDDESDELFVTNINHSLKPTPTPSSTSTAPRRGMKKLGLGKSGMLISCIRNPKVSVSSSSEGIIINRVDFAMSFFIEDASSYVVDSDSDYGQFKTISPIAHPSSEAVSLLMSPDMGQHGIGGLGFIVKMGFGFRL</sequence>
<evidence type="ECO:0000313" key="3">
    <source>
        <dbReference type="Proteomes" id="UP000583929"/>
    </source>
</evidence>
<protein>
    <submittedName>
        <fullName evidence="2">Uncharacterized protein</fullName>
    </submittedName>
</protein>
<evidence type="ECO:0000256" key="1">
    <source>
        <dbReference type="SAM" id="MobiDB-lite"/>
    </source>
</evidence>
<dbReference type="EMBL" id="JAATIQ010000035">
    <property type="protein sequence ID" value="KAF4396628.1"/>
    <property type="molecule type" value="Genomic_DNA"/>
</dbReference>